<protein>
    <submittedName>
        <fullName evidence="1">Uncharacterized protein</fullName>
    </submittedName>
</protein>
<organism evidence="1 2">
    <name type="scientific">Camellia lanceoleosa</name>
    <dbReference type="NCBI Taxonomy" id="1840588"/>
    <lineage>
        <taxon>Eukaryota</taxon>
        <taxon>Viridiplantae</taxon>
        <taxon>Streptophyta</taxon>
        <taxon>Embryophyta</taxon>
        <taxon>Tracheophyta</taxon>
        <taxon>Spermatophyta</taxon>
        <taxon>Magnoliopsida</taxon>
        <taxon>eudicotyledons</taxon>
        <taxon>Gunneridae</taxon>
        <taxon>Pentapetalae</taxon>
        <taxon>asterids</taxon>
        <taxon>Ericales</taxon>
        <taxon>Theaceae</taxon>
        <taxon>Camellia</taxon>
    </lineage>
</organism>
<accession>A0ACC0FYJ9</accession>
<evidence type="ECO:0000313" key="1">
    <source>
        <dbReference type="EMBL" id="KAI7993046.1"/>
    </source>
</evidence>
<dbReference type="EMBL" id="CM045770">
    <property type="protein sequence ID" value="KAI7993046.1"/>
    <property type="molecule type" value="Genomic_DNA"/>
</dbReference>
<gene>
    <name evidence="1" type="ORF">LOK49_LG12G00414</name>
</gene>
<comment type="caution">
    <text evidence="1">The sequence shown here is derived from an EMBL/GenBank/DDBJ whole genome shotgun (WGS) entry which is preliminary data.</text>
</comment>
<keyword evidence="2" id="KW-1185">Reference proteome</keyword>
<reference evidence="1 2" key="1">
    <citation type="journal article" date="2022" name="Plant J.">
        <title>Chromosome-level genome of Camellia lanceoleosa provides a valuable resource for understanding genome evolution and self-incompatibility.</title>
        <authorList>
            <person name="Gong W."/>
            <person name="Xiao S."/>
            <person name="Wang L."/>
            <person name="Liao Z."/>
            <person name="Chang Y."/>
            <person name="Mo W."/>
            <person name="Hu G."/>
            <person name="Li W."/>
            <person name="Zhao G."/>
            <person name="Zhu H."/>
            <person name="Hu X."/>
            <person name="Ji K."/>
            <person name="Xiang X."/>
            <person name="Song Q."/>
            <person name="Yuan D."/>
            <person name="Jin S."/>
            <person name="Zhang L."/>
        </authorList>
    </citation>
    <scope>NUCLEOTIDE SEQUENCE [LARGE SCALE GENOMIC DNA]</scope>
    <source>
        <strain evidence="1">SQ_2022a</strain>
    </source>
</reference>
<sequence>MLYYFPLHATALSFNFTNIDQKLQNVNITTNPSATIGDRGIEVTPNDNGRDLSSKAGRATYKEPFYLWDEASGNVADFNTNFLFVITQTNTTVAPADGLTFFLVPYDPTPENITPGAAMGLPANASTGKMISPFVAVEFDTFWNYQFDPTGFNGKTHVGININSLNSSAYAVWKSDIRNGLENEAFISYNSSSKKLSVTLRTGRSESALNFTVNLKDCLPSKVAIGFSASTGSNFERHNVRSWTFNSTLQIDEPTQPSPRPSPSPSSNTVTPNPGKKIGENNKKALVVELTVSSFVLVGGLALLGFVLWKKSSRAKQEAEFAIELSMDNDFEAGTMVPGIKTGRQKTATSGNVLSASKACPTVIGNPLMFSDETQPLDDTQTVVEKKYPGGVG</sequence>
<proteinExistence type="predicted"/>
<dbReference type="Proteomes" id="UP001060215">
    <property type="component" value="Chromosome 13"/>
</dbReference>
<evidence type="ECO:0000313" key="2">
    <source>
        <dbReference type="Proteomes" id="UP001060215"/>
    </source>
</evidence>
<name>A0ACC0FYJ9_9ERIC</name>